<dbReference type="EMBL" id="JAQIZT010000018">
    <property type="protein sequence ID" value="KAJ6958503.1"/>
    <property type="molecule type" value="Genomic_DNA"/>
</dbReference>
<organism evidence="1 2">
    <name type="scientific">Populus alba x Populus x berolinensis</name>
    <dbReference type="NCBI Taxonomy" id="444605"/>
    <lineage>
        <taxon>Eukaryota</taxon>
        <taxon>Viridiplantae</taxon>
        <taxon>Streptophyta</taxon>
        <taxon>Embryophyta</taxon>
        <taxon>Tracheophyta</taxon>
        <taxon>Spermatophyta</taxon>
        <taxon>Magnoliopsida</taxon>
        <taxon>eudicotyledons</taxon>
        <taxon>Gunneridae</taxon>
        <taxon>Pentapetalae</taxon>
        <taxon>rosids</taxon>
        <taxon>fabids</taxon>
        <taxon>Malpighiales</taxon>
        <taxon>Salicaceae</taxon>
        <taxon>Saliceae</taxon>
        <taxon>Populus</taxon>
    </lineage>
</organism>
<evidence type="ECO:0000313" key="2">
    <source>
        <dbReference type="Proteomes" id="UP001164929"/>
    </source>
</evidence>
<keyword evidence="2" id="KW-1185">Reference proteome</keyword>
<accession>A0AAD6LEQ7</accession>
<proteinExistence type="predicted"/>
<name>A0AAD6LEQ7_9ROSI</name>
<reference evidence="1 2" key="1">
    <citation type="journal article" date="2023" name="Mol. Ecol. Resour.">
        <title>Chromosome-level genome assembly of a triploid poplar Populus alba 'Berolinensis'.</title>
        <authorList>
            <person name="Chen S."/>
            <person name="Yu Y."/>
            <person name="Wang X."/>
            <person name="Wang S."/>
            <person name="Zhang T."/>
            <person name="Zhou Y."/>
            <person name="He R."/>
            <person name="Meng N."/>
            <person name="Wang Y."/>
            <person name="Liu W."/>
            <person name="Liu Z."/>
            <person name="Liu J."/>
            <person name="Guo Q."/>
            <person name="Huang H."/>
            <person name="Sederoff R.R."/>
            <person name="Wang G."/>
            <person name="Qu G."/>
            <person name="Chen S."/>
        </authorList>
    </citation>
    <scope>NUCLEOTIDE SEQUENCE [LARGE SCALE GENOMIC DNA]</scope>
    <source>
        <strain evidence="1">SC-2020</strain>
    </source>
</reference>
<evidence type="ECO:0000313" key="1">
    <source>
        <dbReference type="EMBL" id="KAJ6958503.1"/>
    </source>
</evidence>
<gene>
    <name evidence="1" type="ORF">NC653_040223</name>
</gene>
<sequence length="72" mass="8134">MEVKTSPPNNIKMVMMISWVLEKTSISTVDMLETVAEETEVKKMSRLAGLNEPGLGFETFKAIFPTKERITK</sequence>
<dbReference type="AlphaFoldDB" id="A0AAD6LEQ7"/>
<comment type="caution">
    <text evidence="1">The sequence shown here is derived from an EMBL/GenBank/DDBJ whole genome shotgun (WGS) entry which is preliminary data.</text>
</comment>
<dbReference type="Proteomes" id="UP001164929">
    <property type="component" value="Chromosome 18"/>
</dbReference>
<protein>
    <submittedName>
        <fullName evidence="1">Uncharacterized protein</fullName>
    </submittedName>
</protein>